<evidence type="ECO:0000313" key="4">
    <source>
        <dbReference type="Proteomes" id="UP000737018"/>
    </source>
</evidence>
<keyword evidence="4" id="KW-1185">Reference proteome</keyword>
<name>A0A8J4QV81_9ROSI</name>
<keyword evidence="1" id="KW-0175">Coiled coil</keyword>
<dbReference type="AlphaFoldDB" id="A0A8J4QV81"/>
<evidence type="ECO:0000313" key="3">
    <source>
        <dbReference type="EMBL" id="KAF3960171.1"/>
    </source>
</evidence>
<reference evidence="3" key="1">
    <citation type="submission" date="2020-03" db="EMBL/GenBank/DDBJ databases">
        <title>Castanea mollissima Vanexum genome sequencing.</title>
        <authorList>
            <person name="Staton M."/>
        </authorList>
    </citation>
    <scope>NUCLEOTIDE SEQUENCE</scope>
    <source>
        <tissue evidence="3">Leaf</tissue>
    </source>
</reference>
<feature type="compositionally biased region" description="Basic and acidic residues" evidence="2">
    <location>
        <begin position="114"/>
        <end position="137"/>
    </location>
</feature>
<dbReference type="Proteomes" id="UP000737018">
    <property type="component" value="Unassembled WGS sequence"/>
</dbReference>
<evidence type="ECO:0000256" key="2">
    <source>
        <dbReference type="SAM" id="MobiDB-lite"/>
    </source>
</evidence>
<protein>
    <submittedName>
        <fullName evidence="3">Uncharacterized protein</fullName>
    </submittedName>
</protein>
<dbReference type="OrthoDB" id="10413332at2759"/>
<feature type="compositionally biased region" description="Low complexity" evidence="2">
    <location>
        <begin position="70"/>
        <end position="101"/>
    </location>
</feature>
<organism evidence="3 4">
    <name type="scientific">Castanea mollissima</name>
    <name type="common">Chinese chestnut</name>
    <dbReference type="NCBI Taxonomy" id="60419"/>
    <lineage>
        <taxon>Eukaryota</taxon>
        <taxon>Viridiplantae</taxon>
        <taxon>Streptophyta</taxon>
        <taxon>Embryophyta</taxon>
        <taxon>Tracheophyta</taxon>
        <taxon>Spermatophyta</taxon>
        <taxon>Magnoliopsida</taxon>
        <taxon>eudicotyledons</taxon>
        <taxon>Gunneridae</taxon>
        <taxon>Pentapetalae</taxon>
        <taxon>rosids</taxon>
        <taxon>fabids</taxon>
        <taxon>Fagales</taxon>
        <taxon>Fagaceae</taxon>
        <taxon>Castanea</taxon>
    </lineage>
</organism>
<evidence type="ECO:0000256" key="1">
    <source>
        <dbReference type="SAM" id="Coils"/>
    </source>
</evidence>
<accession>A0A8J4QV81</accession>
<feature type="region of interest" description="Disordered" evidence="2">
    <location>
        <begin position="54"/>
        <end position="137"/>
    </location>
</feature>
<gene>
    <name evidence="3" type="ORF">CMV_015093</name>
</gene>
<proteinExistence type="predicted"/>
<feature type="coiled-coil region" evidence="1">
    <location>
        <begin position="24"/>
        <end position="51"/>
    </location>
</feature>
<dbReference type="EMBL" id="JRKL02002164">
    <property type="protein sequence ID" value="KAF3960171.1"/>
    <property type="molecule type" value="Genomic_DNA"/>
</dbReference>
<sequence length="137" mass="14825">MGLLDRLIIMKTVPALFVAFLLIISTLQANAEALKVDERRLKAKRQLLNEAINANRKVSVGATSTESKDQTAQAANQGTATSTDTETDSNTNNDPDDVNPTYGSYGHACGSGSESHHYFTDDKSPGTKTSDDKSKRY</sequence>
<comment type="caution">
    <text evidence="3">The sequence shown here is derived from an EMBL/GenBank/DDBJ whole genome shotgun (WGS) entry which is preliminary data.</text>
</comment>